<protein>
    <submittedName>
        <fullName evidence="1">Uncharacterized protein</fullName>
    </submittedName>
</protein>
<gene>
    <name evidence="1" type="ORF">FOMPIDRAFT_159882</name>
</gene>
<dbReference type="EMBL" id="KE504145">
    <property type="protein sequence ID" value="EPT01027.1"/>
    <property type="molecule type" value="Genomic_DNA"/>
</dbReference>
<sequence>MQKGPRIYELQLKATVNCRIVEYGENPRNRGIARLDFMVPETFLSPDDVPLLCRAA</sequence>
<evidence type="ECO:0000313" key="1">
    <source>
        <dbReference type="EMBL" id="EPT01027.1"/>
    </source>
</evidence>
<reference evidence="1 2" key="1">
    <citation type="journal article" date="2012" name="Science">
        <title>The Paleozoic origin of enzymatic lignin decomposition reconstructed from 31 fungal genomes.</title>
        <authorList>
            <person name="Floudas D."/>
            <person name="Binder M."/>
            <person name="Riley R."/>
            <person name="Barry K."/>
            <person name="Blanchette R.A."/>
            <person name="Henrissat B."/>
            <person name="Martinez A.T."/>
            <person name="Otillar R."/>
            <person name="Spatafora J.W."/>
            <person name="Yadav J.S."/>
            <person name="Aerts A."/>
            <person name="Benoit I."/>
            <person name="Boyd A."/>
            <person name="Carlson A."/>
            <person name="Copeland A."/>
            <person name="Coutinho P.M."/>
            <person name="de Vries R.P."/>
            <person name="Ferreira P."/>
            <person name="Findley K."/>
            <person name="Foster B."/>
            <person name="Gaskell J."/>
            <person name="Glotzer D."/>
            <person name="Gorecki P."/>
            <person name="Heitman J."/>
            <person name="Hesse C."/>
            <person name="Hori C."/>
            <person name="Igarashi K."/>
            <person name="Jurgens J.A."/>
            <person name="Kallen N."/>
            <person name="Kersten P."/>
            <person name="Kohler A."/>
            <person name="Kuees U."/>
            <person name="Kumar T.K.A."/>
            <person name="Kuo A."/>
            <person name="LaButti K."/>
            <person name="Larrondo L.F."/>
            <person name="Lindquist E."/>
            <person name="Ling A."/>
            <person name="Lombard V."/>
            <person name="Lucas S."/>
            <person name="Lundell T."/>
            <person name="Martin R."/>
            <person name="McLaughlin D.J."/>
            <person name="Morgenstern I."/>
            <person name="Morin E."/>
            <person name="Murat C."/>
            <person name="Nagy L.G."/>
            <person name="Nolan M."/>
            <person name="Ohm R.A."/>
            <person name="Patyshakuliyeva A."/>
            <person name="Rokas A."/>
            <person name="Ruiz-Duenas F.J."/>
            <person name="Sabat G."/>
            <person name="Salamov A."/>
            <person name="Samejima M."/>
            <person name="Schmutz J."/>
            <person name="Slot J.C."/>
            <person name="St John F."/>
            <person name="Stenlid J."/>
            <person name="Sun H."/>
            <person name="Sun S."/>
            <person name="Syed K."/>
            <person name="Tsang A."/>
            <person name="Wiebenga A."/>
            <person name="Young D."/>
            <person name="Pisabarro A."/>
            <person name="Eastwood D.C."/>
            <person name="Martin F."/>
            <person name="Cullen D."/>
            <person name="Grigoriev I.V."/>
            <person name="Hibbett D.S."/>
        </authorList>
    </citation>
    <scope>NUCLEOTIDE SEQUENCE</scope>
    <source>
        <strain evidence="2">FP-58527</strain>
    </source>
</reference>
<evidence type="ECO:0000313" key="2">
    <source>
        <dbReference type="Proteomes" id="UP000015241"/>
    </source>
</evidence>
<dbReference type="HOGENOM" id="CLU_3014151_0_0_1"/>
<dbReference type="Proteomes" id="UP000015241">
    <property type="component" value="Unassembled WGS sequence"/>
</dbReference>
<accession>S8E7K5</accession>
<organism evidence="1 2">
    <name type="scientific">Fomitopsis schrenkii</name>
    <name type="common">Brown rot fungus</name>
    <dbReference type="NCBI Taxonomy" id="2126942"/>
    <lineage>
        <taxon>Eukaryota</taxon>
        <taxon>Fungi</taxon>
        <taxon>Dikarya</taxon>
        <taxon>Basidiomycota</taxon>
        <taxon>Agaricomycotina</taxon>
        <taxon>Agaricomycetes</taxon>
        <taxon>Polyporales</taxon>
        <taxon>Fomitopsis</taxon>
    </lineage>
</organism>
<keyword evidence="2" id="KW-1185">Reference proteome</keyword>
<dbReference type="AlphaFoldDB" id="S8E7K5"/>
<proteinExistence type="predicted"/>
<name>S8E7K5_FOMSC</name>
<dbReference type="InParanoid" id="S8E7K5"/>